<dbReference type="Gene3D" id="1.10.3210.50">
    <property type="match status" value="1"/>
</dbReference>
<dbReference type="SUPFAM" id="SSF109604">
    <property type="entry name" value="HD-domain/PDEase-like"/>
    <property type="match status" value="1"/>
</dbReference>
<proteinExistence type="predicted"/>
<protein>
    <recommendedName>
        <fullName evidence="1">HD domain-containing protein</fullName>
    </recommendedName>
</protein>
<dbReference type="AlphaFoldDB" id="A0A328VW37"/>
<feature type="domain" description="HD" evidence="1">
    <location>
        <begin position="37"/>
        <end position="140"/>
    </location>
</feature>
<evidence type="ECO:0000313" key="3">
    <source>
        <dbReference type="Proteomes" id="UP000248706"/>
    </source>
</evidence>
<dbReference type="OrthoDB" id="9797344at2"/>
<dbReference type="InterPro" id="IPR006674">
    <property type="entry name" value="HD_domain"/>
</dbReference>
<dbReference type="CDD" id="cd00077">
    <property type="entry name" value="HDc"/>
    <property type="match status" value="1"/>
</dbReference>
<reference evidence="2 3" key="1">
    <citation type="submission" date="2016-08" db="EMBL/GenBank/DDBJ databases">
        <title>Analysis of Carbohydrate Active Enzymes in Thermogemmatispora T81 Reveals Carbohydrate Degradation Ability.</title>
        <authorList>
            <person name="Tomazini A."/>
            <person name="Lal S."/>
            <person name="Stott M."/>
            <person name="Henrissat B."/>
            <person name="Polikarpov I."/>
            <person name="Sparling R."/>
            <person name="Levin D.B."/>
        </authorList>
    </citation>
    <scope>NUCLEOTIDE SEQUENCE [LARGE SCALE GENOMIC DNA]</scope>
    <source>
        <strain evidence="2 3">T81</strain>
    </source>
</reference>
<evidence type="ECO:0000259" key="1">
    <source>
        <dbReference type="PROSITE" id="PS51831"/>
    </source>
</evidence>
<sequence length="233" mass="26314">MSEAKEEQAEPAELRGWLLELARATMLREGGSDVAHDMDHILRVMTLAETIQRREGGELSVIWAAVALHDIGQERERRQGGDHALIGAQMAAELLRGTIFPQEAIPAVQEAIADHRLTAGRRPRSLEGQVLYDADKLDALGAIGIGRLYMITGRRGQRVYAPLPEDLVLPLTPLRVRELRDRPDYSPSIEFRLLFTDLPERLCTDTGRQLARQRYAFMCEFFRRLEAEARGEC</sequence>
<dbReference type="Pfam" id="PF01966">
    <property type="entry name" value="HD"/>
    <property type="match status" value="1"/>
</dbReference>
<accession>A0A328VW37</accession>
<evidence type="ECO:0000313" key="2">
    <source>
        <dbReference type="EMBL" id="RAQ98335.1"/>
    </source>
</evidence>
<dbReference type="RefSeq" id="WP_112433537.1">
    <property type="nucleotide sequence ID" value="NZ_MCIF01000002.1"/>
</dbReference>
<dbReference type="PANTHER" id="PTHR33594:SF1">
    <property type="entry name" value="HD_PDEASE DOMAIN-CONTAINING PROTEIN"/>
    <property type="match status" value="1"/>
</dbReference>
<dbReference type="PANTHER" id="PTHR33594">
    <property type="entry name" value="SUPERFAMILY HYDROLASE, PUTATIVE (AFU_ORTHOLOGUE AFUA_1G03035)-RELATED"/>
    <property type="match status" value="1"/>
</dbReference>
<dbReference type="InterPro" id="IPR003607">
    <property type="entry name" value="HD/PDEase_dom"/>
</dbReference>
<dbReference type="PROSITE" id="PS51831">
    <property type="entry name" value="HD"/>
    <property type="match status" value="1"/>
</dbReference>
<comment type="caution">
    <text evidence="2">The sequence shown here is derived from an EMBL/GenBank/DDBJ whole genome shotgun (WGS) entry which is preliminary data.</text>
</comment>
<dbReference type="NCBIfam" id="TIGR00277">
    <property type="entry name" value="HDIG"/>
    <property type="match status" value="1"/>
</dbReference>
<dbReference type="Proteomes" id="UP000248706">
    <property type="component" value="Unassembled WGS sequence"/>
</dbReference>
<dbReference type="SMART" id="SM00471">
    <property type="entry name" value="HDc"/>
    <property type="match status" value="1"/>
</dbReference>
<dbReference type="InterPro" id="IPR006675">
    <property type="entry name" value="HDIG_dom"/>
</dbReference>
<keyword evidence="3" id="KW-1185">Reference proteome</keyword>
<dbReference type="EMBL" id="MCIF01000002">
    <property type="protein sequence ID" value="RAQ98335.1"/>
    <property type="molecule type" value="Genomic_DNA"/>
</dbReference>
<organism evidence="2 3">
    <name type="scientific">Thermogemmatispora tikiterensis</name>
    <dbReference type="NCBI Taxonomy" id="1825093"/>
    <lineage>
        <taxon>Bacteria</taxon>
        <taxon>Bacillati</taxon>
        <taxon>Chloroflexota</taxon>
        <taxon>Ktedonobacteria</taxon>
        <taxon>Thermogemmatisporales</taxon>
        <taxon>Thermogemmatisporaceae</taxon>
        <taxon>Thermogemmatispora</taxon>
    </lineage>
</organism>
<gene>
    <name evidence="2" type="ORF">A4R35_22535</name>
</gene>
<name>A0A328VW37_9CHLR</name>